<keyword evidence="1" id="KW-0633">Potassium transport</keyword>
<dbReference type="InterPro" id="IPR051168">
    <property type="entry name" value="AASS"/>
</dbReference>
<proteinExistence type="predicted"/>
<evidence type="ECO:0000313" key="6">
    <source>
        <dbReference type="EMBL" id="HHE75523.1"/>
    </source>
</evidence>
<evidence type="ECO:0000256" key="1">
    <source>
        <dbReference type="ARBA" id="ARBA00022538"/>
    </source>
</evidence>
<dbReference type="Proteomes" id="UP000886130">
    <property type="component" value="Unassembled WGS sequence"/>
</dbReference>
<dbReference type="PANTHER" id="PTHR11133">
    <property type="entry name" value="SACCHAROPINE DEHYDROGENASE"/>
    <property type="match status" value="1"/>
</dbReference>
<sequence length="377" mass="42191">MKIIVLGGGLVGGVIARDIAKDFDVTVADGNPKRVEALKKEGLGGIVADLSKPENIKEVVKDYDIVIGALPGFLGYTMLKSVVEAGKNIVDISFTPENVLQLDSLAKRERVTAVVDMGVAPGISNLIVGYVDSILDKTENVLIMVGGLPVKREWPYEYKLVFSPYDLLDEYLRPARLVECGKPVVKPALSDVELVNLPEVGTLEAFNTDGLRSLLYTVKAYNMKEKTLRYPGHAEKMRILRESGFLRKDFVEVNGVKIRPIDLTAKLLFPLLELKEGEMEFTVMRVIVEGEKEGKKMRYTYDLLDYYDREKKETSMARTTGYPCAIVARIVARGDYQNPGVNPPEYLGKNHKIFHEILDELRKRNVIIKENVGVIEK</sequence>
<comment type="caution">
    <text evidence="6">The sequence shown here is derived from an EMBL/GenBank/DDBJ whole genome shotgun (WGS) entry which is preliminary data.</text>
</comment>
<dbReference type="SUPFAM" id="SSF51735">
    <property type="entry name" value="NAD(P)-binding Rossmann-fold domains"/>
    <property type="match status" value="1"/>
</dbReference>
<organism evidence="6">
    <name type="scientific">Candidatus Aciduliprofundum boonei</name>
    <dbReference type="NCBI Taxonomy" id="379547"/>
    <lineage>
        <taxon>Archaea</taxon>
        <taxon>Methanobacteriati</taxon>
        <taxon>Thermoplasmatota</taxon>
        <taxon>DHVE2 group</taxon>
        <taxon>Candidatus Aciduliprofundum</taxon>
    </lineage>
</organism>
<evidence type="ECO:0000259" key="4">
    <source>
        <dbReference type="Pfam" id="PF03435"/>
    </source>
</evidence>
<dbReference type="InterPro" id="IPR032095">
    <property type="entry name" value="Sacchrp_dh-like_C"/>
</dbReference>
<feature type="domain" description="Saccharopine dehydrogenase-like C-terminal" evidence="5">
    <location>
        <begin position="118"/>
        <end position="364"/>
    </location>
</feature>
<dbReference type="AlphaFoldDB" id="A0A7J3T8E0"/>
<dbReference type="Gene3D" id="3.40.50.720">
    <property type="entry name" value="NAD(P)-binding Rossmann-like Domain"/>
    <property type="match status" value="2"/>
</dbReference>
<dbReference type="Gene3D" id="3.30.360.10">
    <property type="entry name" value="Dihydrodipicolinate Reductase, domain 2"/>
    <property type="match status" value="1"/>
</dbReference>
<name>A0A7J3T8E0_9ARCH</name>
<keyword evidence="2" id="KW-0630">Potassium</keyword>
<dbReference type="PANTHER" id="PTHR11133:SF22">
    <property type="entry name" value="ALPHA-AMINOADIPIC SEMIALDEHYDE SYNTHASE, MITOCHONDRIAL"/>
    <property type="match status" value="1"/>
</dbReference>
<evidence type="ECO:0000256" key="3">
    <source>
        <dbReference type="ARBA" id="ARBA00023002"/>
    </source>
</evidence>
<accession>A0A7J3T8E0</accession>
<reference evidence="6" key="1">
    <citation type="journal article" date="2020" name="mSystems">
        <title>Genome- and Community-Level Interaction Insights into Carbon Utilization and Element Cycling Functions of Hydrothermarchaeota in Hydrothermal Sediment.</title>
        <authorList>
            <person name="Zhou Z."/>
            <person name="Liu Y."/>
            <person name="Xu W."/>
            <person name="Pan J."/>
            <person name="Luo Z.H."/>
            <person name="Li M."/>
        </authorList>
    </citation>
    <scope>NUCLEOTIDE SEQUENCE [LARGE SCALE GENOMIC DNA]</scope>
    <source>
        <strain evidence="6">HyVt-85</strain>
    </source>
</reference>
<dbReference type="Pfam" id="PF03435">
    <property type="entry name" value="Sacchrp_dh_NADP"/>
    <property type="match status" value="1"/>
</dbReference>
<dbReference type="InterPro" id="IPR006036">
    <property type="entry name" value="K_uptake_TrkA"/>
</dbReference>
<dbReference type="GO" id="GO:0005886">
    <property type="term" value="C:plasma membrane"/>
    <property type="evidence" value="ECO:0007669"/>
    <property type="project" value="InterPro"/>
</dbReference>
<dbReference type="EMBL" id="DRTM01000010">
    <property type="protein sequence ID" value="HHE75523.1"/>
    <property type="molecule type" value="Genomic_DNA"/>
</dbReference>
<keyword evidence="3" id="KW-0560">Oxidoreductase</keyword>
<feature type="domain" description="Saccharopine dehydrogenase NADP binding" evidence="4">
    <location>
        <begin position="3"/>
        <end position="114"/>
    </location>
</feature>
<dbReference type="Pfam" id="PF16653">
    <property type="entry name" value="Sacchrp_dh_C"/>
    <property type="match status" value="1"/>
</dbReference>
<dbReference type="GO" id="GO:0015079">
    <property type="term" value="F:potassium ion transmembrane transporter activity"/>
    <property type="evidence" value="ECO:0007669"/>
    <property type="project" value="InterPro"/>
</dbReference>
<dbReference type="GO" id="GO:0016491">
    <property type="term" value="F:oxidoreductase activity"/>
    <property type="evidence" value="ECO:0007669"/>
    <property type="project" value="UniProtKB-KW"/>
</dbReference>
<protein>
    <submittedName>
        <fullName evidence="6">Saccharopine dehydrogenase</fullName>
    </submittedName>
</protein>
<evidence type="ECO:0000256" key="2">
    <source>
        <dbReference type="ARBA" id="ARBA00022958"/>
    </source>
</evidence>
<dbReference type="PRINTS" id="PR00335">
    <property type="entry name" value="KUPTAKETRKA"/>
</dbReference>
<dbReference type="InterPro" id="IPR036291">
    <property type="entry name" value="NAD(P)-bd_dom_sf"/>
</dbReference>
<keyword evidence="1" id="KW-0813">Transport</keyword>
<evidence type="ECO:0000259" key="5">
    <source>
        <dbReference type="Pfam" id="PF16653"/>
    </source>
</evidence>
<keyword evidence="1" id="KW-0406">Ion transport</keyword>
<gene>
    <name evidence="6" type="ORF">ENL31_00150</name>
</gene>
<dbReference type="SUPFAM" id="SSF55347">
    <property type="entry name" value="Glyceraldehyde-3-phosphate dehydrogenase-like, C-terminal domain"/>
    <property type="match status" value="1"/>
</dbReference>
<dbReference type="InterPro" id="IPR005097">
    <property type="entry name" value="Sacchrp_dh_NADP-bd"/>
</dbReference>